<dbReference type="AlphaFoldDB" id="A0A2P5BTP4"/>
<evidence type="ECO:0000256" key="6">
    <source>
        <dbReference type="ARBA" id="ARBA00023136"/>
    </source>
</evidence>
<feature type="domain" description="Cytochrome b561" evidence="8">
    <location>
        <begin position="56"/>
        <end position="255"/>
    </location>
</feature>
<keyword evidence="2" id="KW-0813">Transport</keyword>
<dbReference type="SMART" id="SM00665">
    <property type="entry name" value="B561"/>
    <property type="match status" value="1"/>
</dbReference>
<dbReference type="Pfam" id="PF03188">
    <property type="entry name" value="Cytochrom_B561"/>
    <property type="match status" value="1"/>
</dbReference>
<evidence type="ECO:0000256" key="1">
    <source>
        <dbReference type="ARBA" id="ARBA00004370"/>
    </source>
</evidence>
<evidence type="ECO:0000259" key="8">
    <source>
        <dbReference type="PROSITE" id="PS50939"/>
    </source>
</evidence>
<evidence type="ECO:0000313" key="9">
    <source>
        <dbReference type="EMBL" id="PON52130.1"/>
    </source>
</evidence>
<dbReference type="CDD" id="cd08760">
    <property type="entry name" value="Cyt_b561_FRRS1_like"/>
    <property type="match status" value="1"/>
</dbReference>
<comment type="subcellular location">
    <subcellularLocation>
        <location evidence="1">Membrane</location>
    </subcellularLocation>
</comment>
<dbReference type="PANTHER" id="PTHR23130">
    <property type="entry name" value="CYTOCHROME B561 AND DOMON DOMAIN-CONTAINING PROTEIN"/>
    <property type="match status" value="1"/>
</dbReference>
<dbReference type="Proteomes" id="UP000237105">
    <property type="component" value="Unassembled WGS sequence"/>
</dbReference>
<proteinExistence type="predicted"/>
<dbReference type="Gene3D" id="1.20.120.1770">
    <property type="match status" value="1"/>
</dbReference>
<reference evidence="10" key="1">
    <citation type="submission" date="2016-06" db="EMBL/GenBank/DDBJ databases">
        <title>Parallel loss of symbiosis genes in relatives of nitrogen-fixing non-legume Parasponia.</title>
        <authorList>
            <person name="Van Velzen R."/>
            <person name="Holmer R."/>
            <person name="Bu F."/>
            <person name="Rutten L."/>
            <person name="Van Zeijl A."/>
            <person name="Liu W."/>
            <person name="Santuari L."/>
            <person name="Cao Q."/>
            <person name="Sharma T."/>
            <person name="Shen D."/>
            <person name="Roswanjaya Y."/>
            <person name="Wardhani T."/>
            <person name="Kalhor M.S."/>
            <person name="Jansen J."/>
            <person name="Van den Hoogen J."/>
            <person name="Gungor B."/>
            <person name="Hartog M."/>
            <person name="Hontelez J."/>
            <person name="Verver J."/>
            <person name="Yang W.-C."/>
            <person name="Schijlen E."/>
            <person name="Repin R."/>
            <person name="Schilthuizen M."/>
            <person name="Schranz E."/>
            <person name="Heidstra R."/>
            <person name="Miyata K."/>
            <person name="Fedorova E."/>
            <person name="Kohlen W."/>
            <person name="Bisseling T."/>
            <person name="Smit S."/>
            <person name="Geurts R."/>
        </authorList>
    </citation>
    <scope>NUCLEOTIDE SEQUENCE [LARGE SCALE GENOMIC DNA]</scope>
    <source>
        <strain evidence="10">cv. WU1-14</strain>
    </source>
</reference>
<dbReference type="PROSITE" id="PS50939">
    <property type="entry name" value="CYTOCHROME_B561"/>
    <property type="match status" value="1"/>
</dbReference>
<feature type="transmembrane region" description="Helical" evidence="7">
    <location>
        <begin position="228"/>
        <end position="249"/>
    </location>
</feature>
<dbReference type="GO" id="GO:0016020">
    <property type="term" value="C:membrane"/>
    <property type="evidence" value="ECO:0007669"/>
    <property type="project" value="UniProtKB-SubCell"/>
</dbReference>
<keyword evidence="3 7" id="KW-0812">Transmembrane</keyword>
<protein>
    <submittedName>
        <fullName evidence="9">Cytochrome b561 and DOMON domain-containing protein</fullName>
    </submittedName>
</protein>
<evidence type="ECO:0000256" key="2">
    <source>
        <dbReference type="ARBA" id="ARBA00022448"/>
    </source>
</evidence>
<gene>
    <name evidence="9" type="ORF">PanWU01x14_211200</name>
</gene>
<evidence type="ECO:0000256" key="4">
    <source>
        <dbReference type="ARBA" id="ARBA00022982"/>
    </source>
</evidence>
<dbReference type="EMBL" id="JXTB01000224">
    <property type="protein sequence ID" value="PON52130.1"/>
    <property type="molecule type" value="Genomic_DNA"/>
</dbReference>
<dbReference type="OrthoDB" id="19261at2759"/>
<organism evidence="9 10">
    <name type="scientific">Parasponia andersonii</name>
    <name type="common">Sponia andersonii</name>
    <dbReference type="NCBI Taxonomy" id="3476"/>
    <lineage>
        <taxon>Eukaryota</taxon>
        <taxon>Viridiplantae</taxon>
        <taxon>Streptophyta</taxon>
        <taxon>Embryophyta</taxon>
        <taxon>Tracheophyta</taxon>
        <taxon>Spermatophyta</taxon>
        <taxon>Magnoliopsida</taxon>
        <taxon>eudicotyledons</taxon>
        <taxon>Gunneridae</taxon>
        <taxon>Pentapetalae</taxon>
        <taxon>rosids</taxon>
        <taxon>fabids</taxon>
        <taxon>Rosales</taxon>
        <taxon>Cannabaceae</taxon>
        <taxon>Parasponia</taxon>
    </lineage>
</organism>
<dbReference type="InterPro" id="IPR006593">
    <property type="entry name" value="Cyt_b561/ferric_Rdtase_TM"/>
</dbReference>
<feature type="transmembrane region" description="Helical" evidence="7">
    <location>
        <begin position="92"/>
        <end position="115"/>
    </location>
</feature>
<keyword evidence="4" id="KW-0249">Electron transport</keyword>
<dbReference type="PANTHER" id="PTHR23130:SF153">
    <property type="entry name" value="CYTOCHROME B561 DOMAIN-CONTAINING PROTEIN"/>
    <property type="match status" value="1"/>
</dbReference>
<feature type="transmembrane region" description="Helical" evidence="7">
    <location>
        <begin position="165"/>
        <end position="184"/>
    </location>
</feature>
<keyword evidence="5 7" id="KW-1133">Transmembrane helix</keyword>
<dbReference type="STRING" id="3476.A0A2P5BTP4"/>
<name>A0A2P5BTP4_PARAD</name>
<keyword evidence="10" id="KW-1185">Reference proteome</keyword>
<evidence type="ECO:0000256" key="5">
    <source>
        <dbReference type="ARBA" id="ARBA00022989"/>
    </source>
</evidence>
<accession>A0A2P5BTP4</accession>
<keyword evidence="6 7" id="KW-0472">Membrane</keyword>
<evidence type="ECO:0000313" key="10">
    <source>
        <dbReference type="Proteomes" id="UP000237105"/>
    </source>
</evidence>
<comment type="caution">
    <text evidence="9">The sequence shown here is derived from an EMBL/GenBank/DDBJ whole genome shotgun (WGS) entry which is preliminary data.</text>
</comment>
<evidence type="ECO:0000256" key="3">
    <source>
        <dbReference type="ARBA" id="ARBA00022692"/>
    </source>
</evidence>
<sequence length="271" mass="31520">MTSYNSCLIVFMIYLRSITAQHSSLITIGDEIHVWKASKSININMEDMETKLLAYSSANDHHDQTKEDTEVTTNLRSWRGQRNRHHRPLRTAYGILNIIGWGTLLPVGAIIARYFSKFPILWNEWYSFHILCQSTGYVLGTTGWLIRILVGNSSKQHTEHKSHRILGIIIFTLTTIQMLAILWQPKKEEERCRKSWEIYHHLLGYVLIALIIADTFEGTNHQHQATKWKWTYVGILVVLALTALSLEIFRWVKSKKIHRTVELNSEMYTSP</sequence>
<feature type="transmembrane region" description="Helical" evidence="7">
    <location>
        <begin position="196"/>
        <end position="216"/>
    </location>
</feature>
<evidence type="ECO:0000256" key="7">
    <source>
        <dbReference type="SAM" id="Phobius"/>
    </source>
</evidence>